<proteinExistence type="predicted"/>
<evidence type="ECO:0008006" key="3">
    <source>
        <dbReference type="Google" id="ProtNLM"/>
    </source>
</evidence>
<dbReference type="AlphaFoldDB" id="A0A0N1I3G5"/>
<dbReference type="EMBL" id="LJSK01000246">
    <property type="protein sequence ID" value="KPI84585.1"/>
    <property type="molecule type" value="Genomic_DNA"/>
</dbReference>
<sequence>MEFLGREAADVVSVACSSSSRTSFATLTGLGALTLWDVRLKRRNYISIDNPNAAAKAEASELRYFQDRHAAVVLCGNAVQLYDTRKSISTLAEYVHSKECVAFLKTAPPLDAAATLLVDEDGGMFPFSLVDGTKGDVIEAYVLGERWALPAGQDVFGHLDNYCSGLHCIDVSSDSGDSTAYSHVLFAVGMDGNGALYTHGEDGDAAVKRSPFCIMEAPQMQQKVQMVNPPLVNCTAVCRSVLAVGRADSTYTVYNVERDGPEALFEAPGHAVNGLCYVDWLSPDVLITTSLCGEVTGWNVGGFLHAADECEEEEGDLPDVVAALAHREVPGCQLATVNCGDRLGDSSYVFGDHMGGVTLARVEP</sequence>
<dbReference type="OMA" id="NPPLVNC"/>
<comment type="caution">
    <text evidence="1">The sequence shown here is derived from an EMBL/GenBank/DDBJ whole genome shotgun (WGS) entry which is preliminary data.</text>
</comment>
<evidence type="ECO:0000313" key="2">
    <source>
        <dbReference type="Proteomes" id="UP000038009"/>
    </source>
</evidence>
<dbReference type="InterPro" id="IPR015943">
    <property type="entry name" value="WD40/YVTN_repeat-like_dom_sf"/>
</dbReference>
<reference evidence="1 2" key="1">
    <citation type="journal article" date="2015" name="PLoS Pathog.">
        <title>Leptomonas seymouri: Adaptations to the Dixenous Life Cycle Analyzed by Genome Sequencing, Transcriptome Profiling and Co-infection with Leishmania donovani.</title>
        <authorList>
            <person name="Kraeva N."/>
            <person name="Butenko A."/>
            <person name="Hlavacova J."/>
            <person name="Kostygov A."/>
            <person name="Myskova J."/>
            <person name="Grybchuk D."/>
            <person name="Lestinova T."/>
            <person name="Votypka J."/>
            <person name="Volf P."/>
            <person name="Opperdoes F."/>
            <person name="Flegontov P."/>
            <person name="Lukes J."/>
            <person name="Yurchenko V."/>
        </authorList>
    </citation>
    <scope>NUCLEOTIDE SEQUENCE [LARGE SCALE GENOMIC DNA]</scope>
    <source>
        <strain evidence="1 2">ATCC 30220</strain>
    </source>
</reference>
<dbReference type="OrthoDB" id="277497at2759"/>
<evidence type="ECO:0000313" key="1">
    <source>
        <dbReference type="EMBL" id="KPI84585.1"/>
    </source>
</evidence>
<dbReference type="VEuPathDB" id="TriTrypDB:Lsey_0246_0020"/>
<protein>
    <recommendedName>
        <fullName evidence="3">Guanine nucleotide-binding protein subunit beta-like protein</fullName>
    </recommendedName>
</protein>
<dbReference type="Gene3D" id="2.130.10.10">
    <property type="entry name" value="YVTN repeat-like/Quinoprotein amine dehydrogenase"/>
    <property type="match status" value="1"/>
</dbReference>
<accession>A0A0N1I3G5</accession>
<dbReference type="Proteomes" id="UP000038009">
    <property type="component" value="Unassembled WGS sequence"/>
</dbReference>
<name>A0A0N1I3G5_LEPSE</name>
<gene>
    <name evidence="1" type="ORF">ABL78_6346</name>
</gene>
<dbReference type="SUPFAM" id="SSF50978">
    <property type="entry name" value="WD40 repeat-like"/>
    <property type="match status" value="1"/>
</dbReference>
<dbReference type="InterPro" id="IPR036322">
    <property type="entry name" value="WD40_repeat_dom_sf"/>
</dbReference>
<organism evidence="1 2">
    <name type="scientific">Leptomonas seymouri</name>
    <dbReference type="NCBI Taxonomy" id="5684"/>
    <lineage>
        <taxon>Eukaryota</taxon>
        <taxon>Discoba</taxon>
        <taxon>Euglenozoa</taxon>
        <taxon>Kinetoplastea</taxon>
        <taxon>Metakinetoplastina</taxon>
        <taxon>Trypanosomatida</taxon>
        <taxon>Trypanosomatidae</taxon>
        <taxon>Leishmaniinae</taxon>
        <taxon>Leptomonas</taxon>
    </lineage>
</organism>
<keyword evidence="2" id="KW-1185">Reference proteome</keyword>